<proteinExistence type="predicted"/>
<dbReference type="Proteomes" id="UP000789920">
    <property type="component" value="Unassembled WGS sequence"/>
</dbReference>
<feature type="non-terminal residue" evidence="1">
    <location>
        <position position="105"/>
    </location>
</feature>
<gene>
    <name evidence="1" type="ORF">RPERSI_LOCUS29967</name>
</gene>
<keyword evidence="2" id="KW-1185">Reference proteome</keyword>
<sequence>NPEVKELFQFISPYIKLPNQKSLSNCILMNTTNKVQTTIKDLACNDKIGITIAFDGWCNIVNQELIGIIFITSSRETLIWKAEDISIERQRKEEVISRICNLFEE</sequence>
<protein>
    <submittedName>
        <fullName evidence="1">28146_t:CDS:1</fullName>
    </submittedName>
</protein>
<evidence type="ECO:0000313" key="1">
    <source>
        <dbReference type="EMBL" id="CAG8836528.1"/>
    </source>
</evidence>
<accession>A0ACA9SDP5</accession>
<organism evidence="1 2">
    <name type="scientific">Racocetra persica</name>
    <dbReference type="NCBI Taxonomy" id="160502"/>
    <lineage>
        <taxon>Eukaryota</taxon>
        <taxon>Fungi</taxon>
        <taxon>Fungi incertae sedis</taxon>
        <taxon>Mucoromycota</taxon>
        <taxon>Glomeromycotina</taxon>
        <taxon>Glomeromycetes</taxon>
        <taxon>Diversisporales</taxon>
        <taxon>Gigasporaceae</taxon>
        <taxon>Racocetra</taxon>
    </lineage>
</organism>
<feature type="non-terminal residue" evidence="1">
    <location>
        <position position="1"/>
    </location>
</feature>
<evidence type="ECO:0000313" key="2">
    <source>
        <dbReference type="Proteomes" id="UP000789920"/>
    </source>
</evidence>
<reference evidence="1" key="1">
    <citation type="submission" date="2021-06" db="EMBL/GenBank/DDBJ databases">
        <authorList>
            <person name="Kallberg Y."/>
            <person name="Tangrot J."/>
            <person name="Rosling A."/>
        </authorList>
    </citation>
    <scope>NUCLEOTIDE SEQUENCE</scope>
    <source>
        <strain evidence="1">MA461A</strain>
    </source>
</reference>
<dbReference type="EMBL" id="CAJVQC010114997">
    <property type="protein sequence ID" value="CAG8836528.1"/>
    <property type="molecule type" value="Genomic_DNA"/>
</dbReference>
<comment type="caution">
    <text evidence="1">The sequence shown here is derived from an EMBL/GenBank/DDBJ whole genome shotgun (WGS) entry which is preliminary data.</text>
</comment>
<name>A0ACA9SDP5_9GLOM</name>